<evidence type="ECO:0000256" key="6">
    <source>
        <dbReference type="ARBA" id="ARBA00022679"/>
    </source>
</evidence>
<feature type="domain" description="Radical SAM core" evidence="17">
    <location>
        <begin position="139"/>
        <end position="369"/>
    </location>
</feature>
<keyword evidence="5" id="KW-0963">Cytoplasm</keyword>
<evidence type="ECO:0000256" key="14">
    <source>
        <dbReference type="ARBA" id="ARBA00061574"/>
    </source>
</evidence>
<comment type="cofactor">
    <cofactor evidence="1">
        <name>[4Fe-4S] cluster</name>
        <dbReference type="ChEBI" id="CHEBI:49883"/>
    </cofactor>
</comment>
<dbReference type="Pfam" id="PF00919">
    <property type="entry name" value="UPF0004"/>
    <property type="match status" value="1"/>
</dbReference>
<dbReference type="InterPro" id="IPR006638">
    <property type="entry name" value="Elp3/MiaA/NifB-like_rSAM"/>
</dbReference>
<evidence type="ECO:0000259" key="16">
    <source>
        <dbReference type="PROSITE" id="PS51449"/>
    </source>
</evidence>
<dbReference type="InterPro" id="IPR007197">
    <property type="entry name" value="rSAM"/>
</dbReference>
<dbReference type="GO" id="GO:0035598">
    <property type="term" value="F:tRNA (N(6)-L-threonylcarbamoyladenosine(37)-C(2))-methylthiotransferase activity"/>
    <property type="evidence" value="ECO:0007669"/>
    <property type="project" value="UniProtKB-EC"/>
</dbReference>
<dbReference type="GO" id="GO:0051539">
    <property type="term" value="F:4 iron, 4 sulfur cluster binding"/>
    <property type="evidence" value="ECO:0007669"/>
    <property type="project" value="UniProtKB-KW"/>
</dbReference>
<evidence type="ECO:0000256" key="11">
    <source>
        <dbReference type="ARBA" id="ARBA00023014"/>
    </source>
</evidence>
<dbReference type="PROSITE" id="PS51449">
    <property type="entry name" value="MTTASE_N"/>
    <property type="match status" value="1"/>
</dbReference>
<keyword evidence="10" id="KW-0408">Iron</keyword>
<dbReference type="Gene3D" id="3.80.30.20">
    <property type="entry name" value="tm_1862 like domain"/>
    <property type="match status" value="1"/>
</dbReference>
<evidence type="ECO:0000256" key="12">
    <source>
        <dbReference type="ARBA" id="ARBA00031213"/>
    </source>
</evidence>
<dbReference type="InterPro" id="IPR023404">
    <property type="entry name" value="rSAM_horseshoe"/>
</dbReference>
<dbReference type="InterPro" id="IPR058240">
    <property type="entry name" value="rSAM_sf"/>
</dbReference>
<dbReference type="SMART" id="SM00729">
    <property type="entry name" value="Elp3"/>
    <property type="match status" value="1"/>
</dbReference>
<dbReference type="PANTHER" id="PTHR11918">
    <property type="entry name" value="RADICAL SAM PROTEINS"/>
    <property type="match status" value="1"/>
</dbReference>
<dbReference type="InterPro" id="IPR038135">
    <property type="entry name" value="Methylthiotransferase_N_sf"/>
</dbReference>
<dbReference type="SFLD" id="SFLDG01082">
    <property type="entry name" value="B12-binding_domain_containing"/>
    <property type="match status" value="1"/>
</dbReference>
<dbReference type="SFLD" id="SFLDG01061">
    <property type="entry name" value="methylthiotransferase"/>
    <property type="match status" value="1"/>
</dbReference>
<evidence type="ECO:0000313" key="19">
    <source>
        <dbReference type="Proteomes" id="UP001297370"/>
    </source>
</evidence>
<feature type="domain" description="MTTase N-terminal" evidence="16">
    <location>
        <begin position="2"/>
        <end position="114"/>
    </location>
</feature>
<dbReference type="Pfam" id="PF04055">
    <property type="entry name" value="Radical_SAM"/>
    <property type="match status" value="1"/>
</dbReference>
<comment type="function">
    <text evidence="2">Catalyzes the methylthiolation of N6-threonylcarbamoyladenosine (t(6)A), leading to the formation of 2-methylthio-N6-threonylcarbamoyladenosine (ms(2)t(6)A) at position 37 in tRNAs that read codons beginning with adenine.</text>
</comment>
<dbReference type="EC" id="2.8.4.5" evidence="3"/>
<dbReference type="SUPFAM" id="SSF102114">
    <property type="entry name" value="Radical SAM enzymes"/>
    <property type="match status" value="1"/>
</dbReference>
<keyword evidence="8" id="KW-0819">tRNA processing</keyword>
<dbReference type="AlphaFoldDB" id="A0AAJ1EW80"/>
<evidence type="ECO:0000259" key="17">
    <source>
        <dbReference type="PROSITE" id="PS51918"/>
    </source>
</evidence>
<sequence>MKKVALHNLGCKVNAYETEAMQEMLEHAGYEIVPFQEGADIYVINTCTVTNIADRKSRQMLHRARKMNPDAVVVAAGCYVQAQAEKQVIDPCIDIVLGNNKKQDLLTALQAYEEAHGDLRKVIDINHTKEYENLHLTKQGEHTRAYIKVQDGCNQFCSYCIIPYARGRVRSRAKEDVVAEVTDLAKNGYQEVVLTGIHLSSYGIDFENEDNLLSLIRAVHEIEGIKRIRLGSLEPRIITEEFVQAIAALPKMCPHFHLSLQSGCNETLKRMNRRYTSEEFYEKCEILRKYFEKPALTTDVIVGFPQETEEEFETTYEFLKKICFYETHIFKYSKREGTKAAVMQGQIPEQIKAKRSARLIELGEKSRRAYEESFLGKTVEVLVEEKSDVNGKEMWTGHTKEYMKIALESEKNLQNCILNVQIKDGREIIH</sequence>
<keyword evidence="7" id="KW-0949">S-adenosyl-L-methionine</keyword>
<dbReference type="PROSITE" id="PS51918">
    <property type="entry name" value="RADICAL_SAM"/>
    <property type="match status" value="1"/>
</dbReference>
<dbReference type="InterPro" id="IPR034557">
    <property type="entry name" value="ThrcA_tRNA_MEthiotransferase"/>
</dbReference>
<keyword evidence="4" id="KW-0004">4Fe-4S</keyword>
<accession>A0AAJ1EW80</accession>
<dbReference type="FunFam" id="3.40.50.12160:FF:000004">
    <property type="entry name" value="Threonylcarbamoyladenosine tRNA methylthiotransferase MtaB"/>
    <property type="match status" value="1"/>
</dbReference>
<evidence type="ECO:0000256" key="5">
    <source>
        <dbReference type="ARBA" id="ARBA00022490"/>
    </source>
</evidence>
<evidence type="ECO:0000256" key="8">
    <source>
        <dbReference type="ARBA" id="ARBA00022694"/>
    </source>
</evidence>
<protein>
    <recommendedName>
        <fullName evidence="15">Threonylcarbamoyladenosine tRNA methylthiotransferase MtaB</fullName>
        <ecNumber evidence="3">2.8.4.5</ecNumber>
    </recommendedName>
    <alternativeName>
        <fullName evidence="12">tRNA-t(6)A37 methylthiotransferase</fullName>
    </alternativeName>
</protein>
<dbReference type="InterPro" id="IPR013848">
    <property type="entry name" value="Methylthiotransferase_N"/>
</dbReference>
<dbReference type="EMBL" id="JAJBOM010000023">
    <property type="protein sequence ID" value="MCB5620298.1"/>
    <property type="molecule type" value="Genomic_DNA"/>
</dbReference>
<evidence type="ECO:0000256" key="7">
    <source>
        <dbReference type="ARBA" id="ARBA00022691"/>
    </source>
</evidence>
<dbReference type="NCBIfam" id="TIGR01579">
    <property type="entry name" value="MiaB-like-C"/>
    <property type="match status" value="1"/>
</dbReference>
<name>A0AAJ1EW80_MEDGN</name>
<keyword evidence="9" id="KW-0479">Metal-binding</keyword>
<proteinExistence type="inferred from homology"/>
<dbReference type="SFLD" id="SFLDF00295">
    <property type="entry name" value="threonylcarbamoyladenosine_tRN"/>
    <property type="match status" value="1"/>
</dbReference>
<dbReference type="InterPro" id="IPR005839">
    <property type="entry name" value="Methylthiotransferase"/>
</dbReference>
<dbReference type="PANTHER" id="PTHR11918:SF45">
    <property type="entry name" value="THREONYLCARBAMOYLADENOSINE TRNA METHYLTHIOTRANSFERASE"/>
    <property type="match status" value="1"/>
</dbReference>
<evidence type="ECO:0000256" key="15">
    <source>
        <dbReference type="ARBA" id="ARBA00069898"/>
    </source>
</evidence>
<dbReference type="CDD" id="cd01335">
    <property type="entry name" value="Radical_SAM"/>
    <property type="match status" value="1"/>
</dbReference>
<dbReference type="InterPro" id="IPR020612">
    <property type="entry name" value="Methylthiotransferase_CS"/>
</dbReference>
<comment type="similarity">
    <text evidence="14">Belongs to the methylthiotransferase family. MtaB subfamily.</text>
</comment>
<gene>
    <name evidence="18" type="primary">mtaB</name>
    <name evidence="18" type="ORF">LIQ08_14230</name>
</gene>
<evidence type="ECO:0000256" key="9">
    <source>
        <dbReference type="ARBA" id="ARBA00022723"/>
    </source>
</evidence>
<dbReference type="FunFam" id="3.80.30.20:FF:000001">
    <property type="entry name" value="tRNA-2-methylthio-N(6)-dimethylallyladenosine synthase 2"/>
    <property type="match status" value="1"/>
</dbReference>
<reference evidence="18" key="1">
    <citation type="submission" date="2021-10" db="EMBL/GenBank/DDBJ databases">
        <title>Collection of gut derived symbiotic bacterial strains cultured from healthy donors.</title>
        <authorList>
            <person name="Lin H."/>
            <person name="Littmann E."/>
            <person name="Claire K."/>
            <person name="Pamer E."/>
        </authorList>
    </citation>
    <scope>NUCLEOTIDE SEQUENCE</scope>
    <source>
        <strain evidence="18">MSK.23.18</strain>
    </source>
</reference>
<comment type="catalytic activity">
    <reaction evidence="13">
        <text>N(6)-L-threonylcarbamoyladenosine(37) in tRNA + (sulfur carrier)-SH + AH2 + 2 S-adenosyl-L-methionine = 2-methylsulfanyl-N(6)-L-threonylcarbamoyladenosine(37) in tRNA + (sulfur carrier)-H + 5'-deoxyadenosine + L-methionine + A + S-adenosyl-L-homocysteine + 2 H(+)</text>
        <dbReference type="Rhea" id="RHEA:37075"/>
        <dbReference type="Rhea" id="RHEA-COMP:10163"/>
        <dbReference type="Rhea" id="RHEA-COMP:11092"/>
        <dbReference type="Rhea" id="RHEA-COMP:14737"/>
        <dbReference type="Rhea" id="RHEA-COMP:14739"/>
        <dbReference type="ChEBI" id="CHEBI:13193"/>
        <dbReference type="ChEBI" id="CHEBI:15378"/>
        <dbReference type="ChEBI" id="CHEBI:17319"/>
        <dbReference type="ChEBI" id="CHEBI:17499"/>
        <dbReference type="ChEBI" id="CHEBI:29917"/>
        <dbReference type="ChEBI" id="CHEBI:57844"/>
        <dbReference type="ChEBI" id="CHEBI:57856"/>
        <dbReference type="ChEBI" id="CHEBI:59789"/>
        <dbReference type="ChEBI" id="CHEBI:64428"/>
        <dbReference type="ChEBI" id="CHEBI:74418"/>
        <dbReference type="ChEBI" id="CHEBI:74420"/>
        <dbReference type="EC" id="2.8.4.5"/>
    </reaction>
</comment>
<evidence type="ECO:0000256" key="4">
    <source>
        <dbReference type="ARBA" id="ARBA00022485"/>
    </source>
</evidence>
<evidence type="ECO:0000313" key="18">
    <source>
        <dbReference type="EMBL" id="MCB5620298.1"/>
    </source>
</evidence>
<dbReference type="RefSeq" id="WP_173867563.1">
    <property type="nucleotide sequence ID" value="NZ_JAAIQY010000022.1"/>
</dbReference>
<dbReference type="PROSITE" id="PS01278">
    <property type="entry name" value="MTTASE_RADICAL"/>
    <property type="match status" value="1"/>
</dbReference>
<evidence type="ECO:0000256" key="13">
    <source>
        <dbReference type="ARBA" id="ARBA00051661"/>
    </source>
</evidence>
<evidence type="ECO:0000256" key="3">
    <source>
        <dbReference type="ARBA" id="ARBA00013273"/>
    </source>
</evidence>
<evidence type="ECO:0000256" key="2">
    <source>
        <dbReference type="ARBA" id="ARBA00002399"/>
    </source>
</evidence>
<dbReference type="InterPro" id="IPR006467">
    <property type="entry name" value="MiaB-like_bact"/>
</dbReference>
<evidence type="ECO:0000256" key="1">
    <source>
        <dbReference type="ARBA" id="ARBA00001966"/>
    </source>
</evidence>
<dbReference type="Proteomes" id="UP001297370">
    <property type="component" value="Unassembled WGS sequence"/>
</dbReference>
<organism evidence="18 19">
    <name type="scientific">Mediterraneibacter gnavus</name>
    <name type="common">Ruminococcus gnavus</name>
    <dbReference type="NCBI Taxonomy" id="33038"/>
    <lineage>
        <taxon>Bacteria</taxon>
        <taxon>Bacillati</taxon>
        <taxon>Bacillota</taxon>
        <taxon>Clostridia</taxon>
        <taxon>Lachnospirales</taxon>
        <taxon>Lachnospiraceae</taxon>
        <taxon>Mediterraneibacter</taxon>
    </lineage>
</organism>
<comment type="caution">
    <text evidence="18">The sequence shown here is derived from an EMBL/GenBank/DDBJ whole genome shotgun (WGS) entry which is preliminary data.</text>
</comment>
<keyword evidence="6" id="KW-0808">Transferase</keyword>
<dbReference type="Gene3D" id="3.40.50.12160">
    <property type="entry name" value="Methylthiotransferase, N-terminal domain"/>
    <property type="match status" value="1"/>
</dbReference>
<dbReference type="NCBIfam" id="TIGR00089">
    <property type="entry name" value="MiaB/RimO family radical SAM methylthiotransferase"/>
    <property type="match status" value="1"/>
</dbReference>
<dbReference type="SFLD" id="SFLDS00029">
    <property type="entry name" value="Radical_SAM"/>
    <property type="match status" value="1"/>
</dbReference>
<dbReference type="GO" id="GO:0046872">
    <property type="term" value="F:metal ion binding"/>
    <property type="evidence" value="ECO:0007669"/>
    <property type="project" value="UniProtKB-KW"/>
</dbReference>
<evidence type="ECO:0000256" key="10">
    <source>
        <dbReference type="ARBA" id="ARBA00023004"/>
    </source>
</evidence>
<keyword evidence="11" id="KW-0411">Iron-sulfur</keyword>